<dbReference type="RefSeq" id="WP_070124134.1">
    <property type="nucleotide sequence ID" value="NZ_MDHN01000010.1"/>
</dbReference>
<evidence type="ECO:0008006" key="3">
    <source>
        <dbReference type="Google" id="ProtNLM"/>
    </source>
</evidence>
<dbReference type="Proteomes" id="UP000175691">
    <property type="component" value="Unassembled WGS sequence"/>
</dbReference>
<gene>
    <name evidence="1" type="ORF">BFC18_06470</name>
</gene>
<dbReference type="Gene3D" id="3.40.50.300">
    <property type="entry name" value="P-loop containing nucleotide triphosphate hydrolases"/>
    <property type="match status" value="1"/>
</dbReference>
<dbReference type="OrthoDB" id="6383637at2"/>
<evidence type="ECO:0000313" key="2">
    <source>
        <dbReference type="Proteomes" id="UP000175691"/>
    </source>
</evidence>
<dbReference type="EMBL" id="MDHN01000010">
    <property type="protein sequence ID" value="OFC71794.1"/>
    <property type="molecule type" value="Genomic_DNA"/>
</dbReference>
<keyword evidence="2" id="KW-1185">Reference proteome</keyword>
<evidence type="ECO:0000313" key="1">
    <source>
        <dbReference type="EMBL" id="OFC71794.1"/>
    </source>
</evidence>
<comment type="caution">
    <text evidence="1">The sequence shown here is derived from an EMBL/GenBank/DDBJ whole genome shotgun (WGS) entry which is preliminary data.</text>
</comment>
<dbReference type="InterPro" id="IPR027417">
    <property type="entry name" value="P-loop_NTPase"/>
</dbReference>
<sequence>MFELLTNASLSEKDFNEKVEFIIDGFIAKRMITMVYADGGNGKSWLALALARYCARTMFHVFYLDFDNPLGVLKERNVNEMLIQSCTNLHYVQRSKSPLPPGELLRQLAEDAVANRYDNIFFVIDSLRDFTDVNNDPRVAVTLSHLKDIREAGGTILILHHSNKDGRNYQGSNNIRNSVDNMYRLQKRELSQQVGVHLEVKKERAAISDQAFDICPQTLALTPVNLVEAMATEADVSFVSSIKDALMQHGQMNKTDLLNKAGFAKDDKTARARLEKYDGVYWTSHKKHTRIIYQSI</sequence>
<dbReference type="AlphaFoldDB" id="A0A1E7ZEA9"/>
<name>A0A1E7ZEA9_9ALTE</name>
<protein>
    <recommendedName>
        <fullName evidence="3">AAA+ ATPase domain-containing protein</fullName>
    </recommendedName>
</protein>
<reference evidence="1 2" key="1">
    <citation type="submission" date="2016-08" db="EMBL/GenBank/DDBJ databases">
        <authorList>
            <person name="Seilhamer J.J."/>
        </authorList>
    </citation>
    <scope>NUCLEOTIDE SEQUENCE [LARGE SCALE GENOMIC DNA]</scope>
    <source>
        <strain evidence="1 2">KCTC 42603</strain>
    </source>
</reference>
<proteinExistence type="predicted"/>
<accession>A0A1E7ZEA9</accession>
<dbReference type="Pfam" id="PF13481">
    <property type="entry name" value="AAA_25"/>
    <property type="match status" value="1"/>
</dbReference>
<dbReference type="STRING" id="1656094.BFC18_06470"/>
<organism evidence="1 2">
    <name type="scientific">Alteromonas confluentis</name>
    <dbReference type="NCBI Taxonomy" id="1656094"/>
    <lineage>
        <taxon>Bacteria</taxon>
        <taxon>Pseudomonadati</taxon>
        <taxon>Pseudomonadota</taxon>
        <taxon>Gammaproteobacteria</taxon>
        <taxon>Alteromonadales</taxon>
        <taxon>Alteromonadaceae</taxon>
        <taxon>Alteromonas/Salinimonas group</taxon>
        <taxon>Alteromonas</taxon>
    </lineage>
</organism>
<dbReference type="SUPFAM" id="SSF52540">
    <property type="entry name" value="P-loop containing nucleoside triphosphate hydrolases"/>
    <property type="match status" value="1"/>
</dbReference>